<dbReference type="InterPro" id="IPR023214">
    <property type="entry name" value="HAD_sf"/>
</dbReference>
<dbReference type="InterPro" id="IPR006357">
    <property type="entry name" value="HAD-SF_hydro_IIA"/>
</dbReference>
<evidence type="ECO:0000313" key="3">
    <source>
        <dbReference type="Proteomes" id="UP000234331"/>
    </source>
</evidence>
<dbReference type="GO" id="GO:0005737">
    <property type="term" value="C:cytoplasm"/>
    <property type="evidence" value="ECO:0007669"/>
    <property type="project" value="TreeGrafter"/>
</dbReference>
<dbReference type="Pfam" id="PF13344">
    <property type="entry name" value="Hydrolase_6"/>
    <property type="match status" value="1"/>
</dbReference>
<organism evidence="2 3">
    <name type="scientific">Frankia canadensis</name>
    <dbReference type="NCBI Taxonomy" id="1836972"/>
    <lineage>
        <taxon>Bacteria</taxon>
        <taxon>Bacillati</taxon>
        <taxon>Actinomycetota</taxon>
        <taxon>Actinomycetes</taxon>
        <taxon>Frankiales</taxon>
        <taxon>Frankiaceae</taxon>
        <taxon>Frankia</taxon>
    </lineage>
</organism>
<keyword evidence="2" id="KW-0378">Hydrolase</keyword>
<proteinExistence type="predicted"/>
<sequence length="381" mass="38713">MNLPDAGLVARPRAAAGAEPLRGTDGPLAALFDVALMDLDGVVNRGGSAVPHAADAIAAAGRRGLRTIYVTNNALRPPAEVAARLTGFGVPATAEDVVTSAQAAAHVLAARLPAGARVLVLGGRGLRQAVVEEGLTPVDSADDEPAAVVQGFDPELTYARIAEAAYAIRAGAWWVLSNADRTVPSERGIAPGNGSIAALLRSATDRDPLVTGKPEVAMHQESMRRSGARQPIIVGDRLDTDIEAGTRSGTPTLLVLTGVTTLSDLLAASPPHRPTYLAADLRGLLRPAPAAGRVPAAGPHAACCGPWLARVEDGVLSWSPVTPAGGTQAGPEPPADDLDLDAARAACTAAWAAADDGAAVHTIAAQRPACCSDLAAPASRR</sequence>
<dbReference type="Proteomes" id="UP000234331">
    <property type="component" value="Unassembled WGS sequence"/>
</dbReference>
<reference evidence="2 3" key="1">
    <citation type="submission" date="2017-06" db="EMBL/GenBank/DDBJ databases">
        <authorList>
            <person name="Kim H.J."/>
            <person name="Triplett B.A."/>
        </authorList>
    </citation>
    <scope>NUCLEOTIDE SEQUENCE [LARGE SCALE GENOMIC DNA]</scope>
    <source>
        <strain evidence="2">FRACA_ARgP5</strain>
    </source>
</reference>
<evidence type="ECO:0000256" key="1">
    <source>
        <dbReference type="SAM" id="MobiDB-lite"/>
    </source>
</evidence>
<protein>
    <submittedName>
        <fullName evidence="2">D,L-glycerol 3-phosphate phosphatase</fullName>
        <ecNumber evidence="2">3.1.3.21</ecNumber>
    </submittedName>
</protein>
<dbReference type="NCBIfam" id="TIGR01460">
    <property type="entry name" value="HAD-SF-IIA"/>
    <property type="match status" value="1"/>
</dbReference>
<dbReference type="PANTHER" id="PTHR19288:SF95">
    <property type="entry name" value="D-GLYCEROL 3-PHOSPHATE PHOSPHATASE"/>
    <property type="match status" value="1"/>
</dbReference>
<dbReference type="SUPFAM" id="SSF56784">
    <property type="entry name" value="HAD-like"/>
    <property type="match status" value="1"/>
</dbReference>
<dbReference type="EC" id="3.1.3.21" evidence="2"/>
<gene>
    <name evidence="2" type="ORF">FRACA_290005</name>
</gene>
<evidence type="ECO:0000313" key="2">
    <source>
        <dbReference type="EMBL" id="SNQ48892.1"/>
    </source>
</evidence>
<dbReference type="Pfam" id="PF13242">
    <property type="entry name" value="Hydrolase_like"/>
    <property type="match status" value="1"/>
</dbReference>
<accession>A0A2I2KTA9</accession>
<dbReference type="GO" id="GO:0016791">
    <property type="term" value="F:phosphatase activity"/>
    <property type="evidence" value="ECO:0007669"/>
    <property type="project" value="TreeGrafter"/>
</dbReference>
<dbReference type="RefSeq" id="WP_101832490.1">
    <property type="nucleotide sequence ID" value="NZ_FZMO01000212.1"/>
</dbReference>
<name>A0A2I2KTA9_9ACTN</name>
<dbReference type="EMBL" id="FZMO01000212">
    <property type="protein sequence ID" value="SNQ48892.1"/>
    <property type="molecule type" value="Genomic_DNA"/>
</dbReference>
<dbReference type="InterPro" id="IPR036412">
    <property type="entry name" value="HAD-like_sf"/>
</dbReference>
<dbReference type="OrthoDB" id="3400930at2"/>
<feature type="region of interest" description="Disordered" evidence="1">
    <location>
        <begin position="319"/>
        <end position="338"/>
    </location>
</feature>
<dbReference type="AlphaFoldDB" id="A0A2I2KTA9"/>
<dbReference type="PANTHER" id="PTHR19288">
    <property type="entry name" value="4-NITROPHENYLPHOSPHATASE-RELATED"/>
    <property type="match status" value="1"/>
</dbReference>
<keyword evidence="3" id="KW-1185">Reference proteome</keyword>
<dbReference type="Gene3D" id="3.40.50.1000">
    <property type="entry name" value="HAD superfamily/HAD-like"/>
    <property type="match status" value="2"/>
</dbReference>